<name>A0ABP7YN18_9ACTN</name>
<comment type="caution">
    <text evidence="2">The sequence shown here is derived from an EMBL/GenBank/DDBJ whole genome shotgun (WGS) entry which is preliminary data.</text>
</comment>
<reference evidence="3" key="1">
    <citation type="journal article" date="2019" name="Int. J. Syst. Evol. Microbiol.">
        <title>The Global Catalogue of Microorganisms (GCM) 10K type strain sequencing project: providing services to taxonomists for standard genome sequencing and annotation.</title>
        <authorList>
            <consortium name="The Broad Institute Genomics Platform"/>
            <consortium name="The Broad Institute Genome Sequencing Center for Infectious Disease"/>
            <person name="Wu L."/>
            <person name="Ma J."/>
        </authorList>
    </citation>
    <scope>NUCLEOTIDE SEQUENCE [LARGE SCALE GENOMIC DNA]</scope>
    <source>
        <strain evidence="3">JCM 17316</strain>
    </source>
</reference>
<evidence type="ECO:0000313" key="3">
    <source>
        <dbReference type="Proteomes" id="UP001500266"/>
    </source>
</evidence>
<evidence type="ECO:0000313" key="2">
    <source>
        <dbReference type="EMBL" id="GAA4138677.1"/>
    </source>
</evidence>
<dbReference type="RefSeq" id="WP_345020598.1">
    <property type="nucleotide sequence ID" value="NZ_BAABDO010000027.1"/>
</dbReference>
<proteinExistence type="predicted"/>
<keyword evidence="1" id="KW-0175">Coiled coil</keyword>
<feature type="coiled-coil region" evidence="1">
    <location>
        <begin position="221"/>
        <end position="272"/>
    </location>
</feature>
<keyword evidence="3" id="KW-1185">Reference proteome</keyword>
<dbReference type="Proteomes" id="UP001500266">
    <property type="component" value="Unassembled WGS sequence"/>
</dbReference>
<protein>
    <submittedName>
        <fullName evidence="2">Uncharacterized protein</fullName>
    </submittedName>
</protein>
<evidence type="ECO:0000256" key="1">
    <source>
        <dbReference type="SAM" id="Coils"/>
    </source>
</evidence>
<organism evidence="2 3">
    <name type="scientific">Actinomadura keratinilytica</name>
    <dbReference type="NCBI Taxonomy" id="547461"/>
    <lineage>
        <taxon>Bacteria</taxon>
        <taxon>Bacillati</taxon>
        <taxon>Actinomycetota</taxon>
        <taxon>Actinomycetes</taxon>
        <taxon>Streptosporangiales</taxon>
        <taxon>Thermomonosporaceae</taxon>
        <taxon>Actinomadura</taxon>
    </lineage>
</organism>
<dbReference type="EMBL" id="BAABDO010000027">
    <property type="protein sequence ID" value="GAA4138677.1"/>
    <property type="molecule type" value="Genomic_DNA"/>
</dbReference>
<gene>
    <name evidence="2" type="ORF">GCM10022416_24290</name>
</gene>
<sequence>MSGAARPPLTRDEVDGALRRLRDDRERIGAALAELEAHPGHALLEGAGLTGETARRQGELRSRTAALWSLFDLYGRVLGDAERLRARHPRPGQAQLAELTRLLTGPSVELPAPQVPLERRTLLSAPAGERLTLDGAVARMNPLFEEAARIVAGVDAVWSALLSRFDEVERACAAARAAARAAGGGPGPDRVERELAAVRETIRADPLSRARADGTAAVTRLDALDADLRELRRRLEEAARLRAGHAERLARLRDAVGRVRRTEEQARRARADALAKISFAAVPAAPDTAPALADRLAELDALRAGGRWEEPAARLADLDAAVQTALARAREAVDIFTGLLDRREELRGRLDAYRAKAARLGHLEDDELTALYERARALLWTSPCDLRGATAALSAYQQAVSARAKGSRR</sequence>
<accession>A0ABP7YN18</accession>